<organism evidence="1 2">
    <name type="scientific">Amycolatopsis plumensis</name>
    <dbReference type="NCBI Taxonomy" id="236508"/>
    <lineage>
        <taxon>Bacteria</taxon>
        <taxon>Bacillati</taxon>
        <taxon>Actinomycetota</taxon>
        <taxon>Actinomycetes</taxon>
        <taxon>Pseudonocardiales</taxon>
        <taxon>Pseudonocardiaceae</taxon>
        <taxon>Amycolatopsis</taxon>
    </lineage>
</organism>
<comment type="caution">
    <text evidence="1">The sequence shown here is derived from an EMBL/GenBank/DDBJ whole genome shotgun (WGS) entry which is preliminary data.</text>
</comment>
<dbReference type="SUPFAM" id="SSF141571">
    <property type="entry name" value="Pentapeptide repeat-like"/>
    <property type="match status" value="1"/>
</dbReference>
<dbReference type="InterPro" id="IPR001646">
    <property type="entry name" value="5peptide_repeat"/>
</dbReference>
<name>A0ABV5UFU3_9PSEU</name>
<gene>
    <name evidence="1" type="ORF">ACFFTO_39390</name>
</gene>
<protein>
    <submittedName>
        <fullName evidence="1">Pentapeptide repeat-containing protein</fullName>
    </submittedName>
</protein>
<dbReference type="Gene3D" id="2.160.20.80">
    <property type="entry name" value="E3 ubiquitin-protein ligase SopA"/>
    <property type="match status" value="1"/>
</dbReference>
<accession>A0ABV5UFU3</accession>
<dbReference type="RefSeq" id="WP_378205424.1">
    <property type="nucleotide sequence ID" value="NZ_JBHMBK010000049.1"/>
</dbReference>
<dbReference type="Proteomes" id="UP001589535">
    <property type="component" value="Unassembled WGS sequence"/>
</dbReference>
<evidence type="ECO:0000313" key="2">
    <source>
        <dbReference type="Proteomes" id="UP001589535"/>
    </source>
</evidence>
<dbReference type="EMBL" id="JBHMBK010000049">
    <property type="protein sequence ID" value="MFB9690275.1"/>
    <property type="molecule type" value="Genomic_DNA"/>
</dbReference>
<keyword evidence="2" id="KW-1185">Reference proteome</keyword>
<proteinExistence type="predicted"/>
<evidence type="ECO:0000313" key="1">
    <source>
        <dbReference type="EMBL" id="MFB9690275.1"/>
    </source>
</evidence>
<sequence length="118" mass="13201">MIEVFTAFVRTNNLRTAHEKDSDSLSPATDTQAALTVLGRRDPRYDHNTVIDLRDTNLTKADLSNANLRDADVEHAVLKYAVMVHSYFFLTKLKIRRNEKTALPGLSDPVGGISSLWS</sequence>
<dbReference type="Pfam" id="PF00805">
    <property type="entry name" value="Pentapeptide"/>
    <property type="match status" value="1"/>
</dbReference>
<reference evidence="1 2" key="1">
    <citation type="submission" date="2024-09" db="EMBL/GenBank/DDBJ databases">
        <authorList>
            <person name="Sun Q."/>
            <person name="Mori K."/>
        </authorList>
    </citation>
    <scope>NUCLEOTIDE SEQUENCE [LARGE SCALE GENOMIC DNA]</scope>
    <source>
        <strain evidence="1 2">JCM 13852</strain>
    </source>
</reference>